<feature type="transmembrane region" description="Helical" evidence="6">
    <location>
        <begin position="12"/>
        <end position="31"/>
    </location>
</feature>
<evidence type="ECO:0000256" key="5">
    <source>
        <dbReference type="PIRNR" id="PIRNR038471"/>
    </source>
</evidence>
<dbReference type="Gene3D" id="2.40.10.340">
    <property type="entry name" value="Rod shape-determining protein MreC, domain 1"/>
    <property type="match status" value="1"/>
</dbReference>
<keyword evidence="3 5" id="KW-0133">Cell shape</keyword>
<dbReference type="PANTHER" id="PTHR34138:SF1">
    <property type="entry name" value="CELL SHAPE-DETERMINING PROTEIN MREC"/>
    <property type="match status" value="1"/>
</dbReference>
<dbReference type="Pfam" id="PF04085">
    <property type="entry name" value="MreC"/>
    <property type="match status" value="1"/>
</dbReference>
<gene>
    <name evidence="8" type="ORF">A3K49_07640</name>
</gene>
<dbReference type="GO" id="GO:0008360">
    <property type="term" value="P:regulation of cell shape"/>
    <property type="evidence" value="ECO:0007669"/>
    <property type="project" value="UniProtKB-KW"/>
</dbReference>
<keyword evidence="6" id="KW-0472">Membrane</keyword>
<organism evidence="8 9">
    <name type="scientific">candidate division WOR-1 bacterium RIFOXYC12_FULL_54_18</name>
    <dbReference type="NCBI Taxonomy" id="1802584"/>
    <lineage>
        <taxon>Bacteria</taxon>
        <taxon>Bacillati</taxon>
        <taxon>Saganbacteria</taxon>
    </lineage>
</organism>
<name>A0A1F4T8F9_UNCSA</name>
<dbReference type="NCBIfam" id="TIGR00219">
    <property type="entry name" value="mreC"/>
    <property type="match status" value="1"/>
</dbReference>
<evidence type="ECO:0000256" key="1">
    <source>
        <dbReference type="ARBA" id="ARBA00009369"/>
    </source>
</evidence>
<evidence type="ECO:0000313" key="9">
    <source>
        <dbReference type="Proteomes" id="UP000178602"/>
    </source>
</evidence>
<comment type="caution">
    <text evidence="8">The sequence shown here is derived from an EMBL/GenBank/DDBJ whole genome shotgun (WGS) entry which is preliminary data.</text>
</comment>
<dbReference type="Gene3D" id="2.40.10.350">
    <property type="entry name" value="Rod shape-determining protein MreC, domain 2"/>
    <property type="match status" value="1"/>
</dbReference>
<dbReference type="PANTHER" id="PTHR34138">
    <property type="entry name" value="CELL SHAPE-DETERMINING PROTEIN MREC"/>
    <property type="match status" value="1"/>
</dbReference>
<keyword evidence="6" id="KW-0812">Transmembrane</keyword>
<dbReference type="AlphaFoldDB" id="A0A1F4T8F9"/>
<reference evidence="8 9" key="1">
    <citation type="journal article" date="2016" name="Nat. Commun.">
        <title>Thousands of microbial genomes shed light on interconnected biogeochemical processes in an aquifer system.</title>
        <authorList>
            <person name="Anantharaman K."/>
            <person name="Brown C.T."/>
            <person name="Hug L.A."/>
            <person name="Sharon I."/>
            <person name="Castelle C.J."/>
            <person name="Probst A.J."/>
            <person name="Thomas B.C."/>
            <person name="Singh A."/>
            <person name="Wilkins M.J."/>
            <person name="Karaoz U."/>
            <person name="Brodie E.L."/>
            <person name="Williams K.H."/>
            <person name="Hubbard S.S."/>
            <person name="Banfield J.F."/>
        </authorList>
    </citation>
    <scope>NUCLEOTIDE SEQUENCE [LARGE SCALE GENOMIC DNA]</scope>
</reference>
<evidence type="ECO:0000256" key="2">
    <source>
        <dbReference type="ARBA" id="ARBA00013855"/>
    </source>
</evidence>
<dbReference type="GO" id="GO:0005886">
    <property type="term" value="C:plasma membrane"/>
    <property type="evidence" value="ECO:0007669"/>
    <property type="project" value="TreeGrafter"/>
</dbReference>
<feature type="transmembrane region" description="Helical" evidence="6">
    <location>
        <begin position="51"/>
        <end position="72"/>
    </location>
</feature>
<sequence>MKPYRGTRRKNSYRPAVIIVLLALVLSYFTINNSFGIRLVFTSVFYPFQAAGQYIVKGVVGIPTGIISLRGLSLENKELKTRLLTSSAKLALFEELVNENVRLRQALDFQGSNRYRFKLVAAQVVARGASPYTSLMEVNQGVLSGVKADMPVIVDGGLVGRVVEVSLFSSKVLPITDLKSSVAAVDQQNREFGVIEGFASQHLLAMKYVSSVADIQVGDPIVTSPASKIFPPGIPIGTVVQVKKKDDDLFFDVKIRPAVNFSKLEEVFLIIQ</sequence>
<dbReference type="InterPro" id="IPR042175">
    <property type="entry name" value="Cell/Rod_MreC_2"/>
</dbReference>
<dbReference type="InterPro" id="IPR042177">
    <property type="entry name" value="Cell/Rod_1"/>
</dbReference>
<evidence type="ECO:0000313" key="8">
    <source>
        <dbReference type="EMBL" id="OGC28799.1"/>
    </source>
</evidence>
<keyword evidence="6" id="KW-1133">Transmembrane helix</keyword>
<comment type="similarity">
    <text evidence="1 5">Belongs to the MreC family.</text>
</comment>
<accession>A0A1F4T8F9</accession>
<dbReference type="InterPro" id="IPR007221">
    <property type="entry name" value="MreC"/>
</dbReference>
<protein>
    <recommendedName>
        <fullName evidence="2 5">Cell shape-determining protein MreC</fullName>
    </recommendedName>
    <alternativeName>
        <fullName evidence="4 5">Cell shape protein MreC</fullName>
    </alternativeName>
</protein>
<comment type="function">
    <text evidence="5">Involved in formation and maintenance of cell shape.</text>
</comment>
<evidence type="ECO:0000256" key="3">
    <source>
        <dbReference type="ARBA" id="ARBA00022960"/>
    </source>
</evidence>
<evidence type="ECO:0000256" key="4">
    <source>
        <dbReference type="ARBA" id="ARBA00032089"/>
    </source>
</evidence>
<evidence type="ECO:0000259" key="7">
    <source>
        <dbReference type="Pfam" id="PF04085"/>
    </source>
</evidence>
<proteinExistence type="inferred from homology"/>
<dbReference type="Proteomes" id="UP000178602">
    <property type="component" value="Unassembled WGS sequence"/>
</dbReference>
<dbReference type="PIRSF" id="PIRSF038471">
    <property type="entry name" value="MreC"/>
    <property type="match status" value="1"/>
</dbReference>
<feature type="domain" description="Rod shape-determining protein MreC beta-barrel core" evidence="7">
    <location>
        <begin position="124"/>
        <end position="270"/>
    </location>
</feature>
<evidence type="ECO:0000256" key="6">
    <source>
        <dbReference type="SAM" id="Phobius"/>
    </source>
</evidence>
<dbReference type="EMBL" id="MEUG01000001">
    <property type="protein sequence ID" value="OGC28799.1"/>
    <property type="molecule type" value="Genomic_DNA"/>
</dbReference>
<dbReference type="InterPro" id="IPR055342">
    <property type="entry name" value="MreC_beta-barrel_core"/>
</dbReference>